<dbReference type="SUPFAM" id="SSF53067">
    <property type="entry name" value="Actin-like ATPase domain"/>
    <property type="match status" value="2"/>
</dbReference>
<feature type="domain" description="Carbohydrate kinase FGGY N-terminal" evidence="5">
    <location>
        <begin position="47"/>
        <end position="306"/>
    </location>
</feature>
<reference evidence="7 8" key="1">
    <citation type="submission" date="2024-09" db="EMBL/GenBank/DDBJ databases">
        <title>Genome sequencing and assembly of Phytophthora oleae, isolate VK10A, causative agent of rot of olive drupes.</title>
        <authorList>
            <person name="Conti Taguali S."/>
            <person name="Riolo M."/>
            <person name="La Spada F."/>
            <person name="Cacciola S.O."/>
            <person name="Dionisio G."/>
        </authorList>
    </citation>
    <scope>NUCLEOTIDE SEQUENCE [LARGE SCALE GENOMIC DNA]</scope>
    <source>
        <strain evidence="7 8">VK10A</strain>
    </source>
</reference>
<proteinExistence type="inferred from homology"/>
<protein>
    <recommendedName>
        <fullName evidence="9">Carbohydrate kinase FGGY N-terminal domain-containing protein</fullName>
    </recommendedName>
</protein>
<evidence type="ECO:0000256" key="3">
    <source>
        <dbReference type="ARBA" id="ARBA00022777"/>
    </source>
</evidence>
<dbReference type="PANTHER" id="PTHR43095:SF2">
    <property type="entry name" value="GLUCONOKINASE"/>
    <property type="match status" value="1"/>
</dbReference>
<keyword evidence="4" id="KW-0732">Signal</keyword>
<gene>
    <name evidence="7" type="ORF">V7S43_017791</name>
</gene>
<dbReference type="InterPro" id="IPR000577">
    <property type="entry name" value="Carb_kinase_FGGY"/>
</dbReference>
<comment type="similarity">
    <text evidence="1">Belongs to the FGGY kinase family.</text>
</comment>
<dbReference type="PANTHER" id="PTHR43095">
    <property type="entry name" value="SUGAR KINASE"/>
    <property type="match status" value="1"/>
</dbReference>
<organism evidence="7 8">
    <name type="scientific">Phytophthora oleae</name>
    <dbReference type="NCBI Taxonomy" id="2107226"/>
    <lineage>
        <taxon>Eukaryota</taxon>
        <taxon>Sar</taxon>
        <taxon>Stramenopiles</taxon>
        <taxon>Oomycota</taxon>
        <taxon>Peronosporomycetes</taxon>
        <taxon>Peronosporales</taxon>
        <taxon>Peronosporaceae</taxon>
        <taxon>Phytophthora</taxon>
    </lineage>
</organism>
<feature type="signal peptide" evidence="4">
    <location>
        <begin position="1"/>
        <end position="15"/>
    </location>
</feature>
<evidence type="ECO:0000256" key="2">
    <source>
        <dbReference type="ARBA" id="ARBA00022679"/>
    </source>
</evidence>
<dbReference type="PROSITE" id="PS51257">
    <property type="entry name" value="PROKAR_LIPOPROTEIN"/>
    <property type="match status" value="1"/>
</dbReference>
<feature type="chain" id="PRO_5044861976" description="Carbohydrate kinase FGGY N-terminal domain-containing protein" evidence="4">
    <location>
        <begin position="16"/>
        <end position="553"/>
    </location>
</feature>
<feature type="domain" description="Carbohydrate kinase FGGY C-terminal" evidence="6">
    <location>
        <begin position="316"/>
        <end position="499"/>
    </location>
</feature>
<accession>A0ABD3ES39</accession>
<dbReference type="InterPro" id="IPR043129">
    <property type="entry name" value="ATPase_NBD"/>
</dbReference>
<evidence type="ECO:0008006" key="9">
    <source>
        <dbReference type="Google" id="ProtNLM"/>
    </source>
</evidence>
<sequence>MKLFLPLLAASSAACVWLYRSHLQRLQYHEYLRGLAQPQQYQGLPVAIVVDVGSSSIRASCFALVSEAQWVLINGSLQQQHVSSIDVHGEADGAKIEASVEKILDQTMDFLRATDLTEKLVGVGFSTFAMNVLGVDAKGKMITPVYTYAGRRKATAEWAKQLQERLSARGELEEAHNRTGTVIHPAYAPATFLRLHEEEPELVERVSKWQSISGYLIGKWTTASQGSCLPISFSEASWMGLLNFRRSQWDSKLLELVGMDSRKMPSVADSSVPFSGLNSTYARQWPELKTVPFFLGVSDGAAANIGSKCIDASRIAVTIGTSAALRVVLSADAMKNARVPKGLWCYRIGKDHVLLGGALSDGGSVYKFFRESLRLSDEDLQSQLEKLPPTKHNLTVLPFLSGERAPGWLENATCTISGINKWTTPIEFLRAGMESIALRIGVLFSLLAFSADLDATVVVSGTALTSSRVWRQMIADCLGKKLILEASATETTSRGLAVLIGTYLGLHTLKGSGSFPEGTTRLEYSQPDATAHAAYLEARHEQESLYRKLYSEM</sequence>
<dbReference type="PIRSF" id="PIRSF000538">
    <property type="entry name" value="GlpK"/>
    <property type="match status" value="1"/>
</dbReference>
<dbReference type="InterPro" id="IPR018484">
    <property type="entry name" value="FGGY_N"/>
</dbReference>
<evidence type="ECO:0000313" key="8">
    <source>
        <dbReference type="Proteomes" id="UP001632037"/>
    </source>
</evidence>
<evidence type="ECO:0000313" key="7">
    <source>
        <dbReference type="EMBL" id="KAL3657283.1"/>
    </source>
</evidence>
<dbReference type="Proteomes" id="UP001632037">
    <property type="component" value="Unassembled WGS sequence"/>
</dbReference>
<dbReference type="Gene3D" id="3.30.420.40">
    <property type="match status" value="2"/>
</dbReference>
<dbReference type="EMBL" id="JBIMZQ010000066">
    <property type="protein sequence ID" value="KAL3657283.1"/>
    <property type="molecule type" value="Genomic_DNA"/>
</dbReference>
<evidence type="ECO:0000259" key="6">
    <source>
        <dbReference type="Pfam" id="PF02782"/>
    </source>
</evidence>
<evidence type="ECO:0000256" key="1">
    <source>
        <dbReference type="ARBA" id="ARBA00009156"/>
    </source>
</evidence>
<name>A0ABD3ES39_9STRA</name>
<keyword evidence="3" id="KW-0418">Kinase</keyword>
<keyword evidence="8" id="KW-1185">Reference proteome</keyword>
<dbReference type="Pfam" id="PF02782">
    <property type="entry name" value="FGGY_C"/>
    <property type="match status" value="1"/>
</dbReference>
<dbReference type="InterPro" id="IPR018485">
    <property type="entry name" value="FGGY_C"/>
</dbReference>
<comment type="caution">
    <text evidence="7">The sequence shown here is derived from an EMBL/GenBank/DDBJ whole genome shotgun (WGS) entry which is preliminary data.</text>
</comment>
<dbReference type="GO" id="GO:0016301">
    <property type="term" value="F:kinase activity"/>
    <property type="evidence" value="ECO:0007669"/>
    <property type="project" value="UniProtKB-KW"/>
</dbReference>
<keyword evidence="2" id="KW-0808">Transferase</keyword>
<dbReference type="AlphaFoldDB" id="A0ABD3ES39"/>
<evidence type="ECO:0000259" key="5">
    <source>
        <dbReference type="Pfam" id="PF00370"/>
    </source>
</evidence>
<dbReference type="Pfam" id="PF00370">
    <property type="entry name" value="FGGY_N"/>
    <property type="match status" value="1"/>
</dbReference>
<dbReference type="InterPro" id="IPR050406">
    <property type="entry name" value="FGGY_Carb_Kinase"/>
</dbReference>
<evidence type="ECO:0000256" key="4">
    <source>
        <dbReference type="SAM" id="SignalP"/>
    </source>
</evidence>
<dbReference type="CDD" id="cd07770">
    <property type="entry name" value="ASKHA_NBD_FGGY_GntK"/>
    <property type="match status" value="1"/>
</dbReference>